<evidence type="ECO:0000256" key="1">
    <source>
        <dbReference type="ARBA" id="ARBA00007905"/>
    </source>
</evidence>
<dbReference type="GO" id="GO:0016616">
    <property type="term" value="F:oxidoreductase activity, acting on the CH-OH group of donors, NAD or NADP as acceptor"/>
    <property type="evidence" value="ECO:0007669"/>
    <property type="project" value="UniProtKB-ARBA"/>
</dbReference>
<reference evidence="8" key="1">
    <citation type="journal article" date="2021" name="PeerJ">
        <title>Extensive microbial diversity within the chicken gut microbiome revealed by metagenomics and culture.</title>
        <authorList>
            <person name="Gilroy R."/>
            <person name="Ravi A."/>
            <person name="Getino M."/>
            <person name="Pursley I."/>
            <person name="Horton D.L."/>
            <person name="Alikhan N.F."/>
            <person name="Baker D."/>
            <person name="Gharbi K."/>
            <person name="Hall N."/>
            <person name="Watson M."/>
            <person name="Adriaenssens E.M."/>
            <person name="Foster-Nyarko E."/>
            <person name="Jarju S."/>
            <person name="Secka A."/>
            <person name="Antonio M."/>
            <person name="Oren A."/>
            <person name="Chaudhuri R.R."/>
            <person name="La Ragione R."/>
            <person name="Hildebrand F."/>
            <person name="Pallen M.J."/>
        </authorList>
    </citation>
    <scope>NUCLEOTIDE SEQUENCE</scope>
    <source>
        <strain evidence="8">ChiHejej3B27-3195</strain>
    </source>
</reference>
<evidence type="ECO:0000256" key="2">
    <source>
        <dbReference type="ARBA" id="ARBA00022857"/>
    </source>
</evidence>
<protein>
    <submittedName>
        <fullName evidence="8">Aldo/keto reductase</fullName>
    </submittedName>
</protein>
<dbReference type="Proteomes" id="UP000824151">
    <property type="component" value="Unassembled WGS sequence"/>
</dbReference>
<dbReference type="PANTHER" id="PTHR43827:SF3">
    <property type="entry name" value="NADP-DEPENDENT OXIDOREDUCTASE DOMAIN-CONTAINING PROTEIN"/>
    <property type="match status" value="1"/>
</dbReference>
<dbReference type="InterPro" id="IPR036812">
    <property type="entry name" value="NAD(P)_OxRdtase_dom_sf"/>
</dbReference>
<dbReference type="AlphaFoldDB" id="A0A9D1S266"/>
<dbReference type="Pfam" id="PF00248">
    <property type="entry name" value="Aldo_ket_red"/>
    <property type="match status" value="1"/>
</dbReference>
<evidence type="ECO:0000313" key="8">
    <source>
        <dbReference type="EMBL" id="HIW98507.1"/>
    </source>
</evidence>
<evidence type="ECO:0000259" key="7">
    <source>
        <dbReference type="Pfam" id="PF00248"/>
    </source>
</evidence>
<evidence type="ECO:0000256" key="4">
    <source>
        <dbReference type="PIRSR" id="PIRSR000097-1"/>
    </source>
</evidence>
<sequence length="274" mass="30154">MTRLSLHSGSSIPQIGFGTYATHDPADAVVRAIEAGYRHLDTAQMYGNEAEVGGGVRRSGIERSELFVTTKLNNGNHDPKTAVESFSTSLEALGMEYVDLFLIHWPLPQSTETHYVTTWKTLIDLYESGRARAIGVSNFEPEHLERIIDATGVVPDVNQIEVHPYFSNDHVRQYCRELGIVVEAWSPLGRGDEFTDPALVQIAEGLGVSSAQVILRWHIQRGDVVIPKSDSVERMQQNLGVLGFELSPAQMTAVSALDKGEEGRRGAHPKTFTG</sequence>
<evidence type="ECO:0000256" key="5">
    <source>
        <dbReference type="PIRSR" id="PIRSR000097-2"/>
    </source>
</evidence>
<comment type="similarity">
    <text evidence="1">Belongs to the aldo/keto reductase family.</text>
</comment>
<dbReference type="InterPro" id="IPR020471">
    <property type="entry name" value="AKR"/>
</dbReference>
<dbReference type="InterPro" id="IPR018170">
    <property type="entry name" value="Aldo/ket_reductase_CS"/>
</dbReference>
<dbReference type="EMBL" id="DXGD01000002">
    <property type="protein sequence ID" value="HIW98507.1"/>
    <property type="molecule type" value="Genomic_DNA"/>
</dbReference>
<organism evidence="8 9">
    <name type="scientific">Candidatus Nesterenkonia stercoripullorum</name>
    <dbReference type="NCBI Taxonomy" id="2838701"/>
    <lineage>
        <taxon>Bacteria</taxon>
        <taxon>Bacillati</taxon>
        <taxon>Actinomycetota</taxon>
        <taxon>Actinomycetes</taxon>
        <taxon>Micrococcales</taxon>
        <taxon>Micrococcaceae</taxon>
        <taxon>Nesterenkonia</taxon>
    </lineage>
</organism>
<dbReference type="PROSITE" id="PS00798">
    <property type="entry name" value="ALDOKETO_REDUCTASE_1"/>
    <property type="match status" value="1"/>
</dbReference>
<evidence type="ECO:0000313" key="9">
    <source>
        <dbReference type="Proteomes" id="UP000824151"/>
    </source>
</evidence>
<dbReference type="PROSITE" id="PS00062">
    <property type="entry name" value="ALDOKETO_REDUCTASE_2"/>
    <property type="match status" value="1"/>
</dbReference>
<dbReference type="CDD" id="cd19071">
    <property type="entry name" value="AKR_AKR1-5-like"/>
    <property type="match status" value="1"/>
</dbReference>
<dbReference type="PRINTS" id="PR00069">
    <property type="entry name" value="ALDKETRDTASE"/>
</dbReference>
<evidence type="ECO:0000256" key="3">
    <source>
        <dbReference type="ARBA" id="ARBA00023002"/>
    </source>
</evidence>
<dbReference type="SUPFAM" id="SSF51430">
    <property type="entry name" value="NAD(P)-linked oxidoreductase"/>
    <property type="match status" value="1"/>
</dbReference>
<dbReference type="FunFam" id="3.20.20.100:FF:000015">
    <property type="entry name" value="Oxidoreductase, aldo/keto reductase family"/>
    <property type="match status" value="1"/>
</dbReference>
<keyword evidence="3" id="KW-0560">Oxidoreductase</keyword>
<reference evidence="8" key="2">
    <citation type="submission" date="2021-04" db="EMBL/GenBank/DDBJ databases">
        <authorList>
            <person name="Gilroy R."/>
        </authorList>
    </citation>
    <scope>NUCLEOTIDE SEQUENCE</scope>
    <source>
        <strain evidence="8">ChiHejej3B27-3195</strain>
    </source>
</reference>
<accession>A0A9D1S266</accession>
<feature type="active site" description="Proton donor" evidence="4">
    <location>
        <position position="46"/>
    </location>
</feature>
<dbReference type="Gene3D" id="3.20.20.100">
    <property type="entry name" value="NADP-dependent oxidoreductase domain"/>
    <property type="match status" value="1"/>
</dbReference>
<feature type="binding site" evidence="5">
    <location>
        <position position="104"/>
    </location>
    <ligand>
        <name>substrate</name>
    </ligand>
</feature>
<dbReference type="PROSITE" id="PS00063">
    <property type="entry name" value="ALDOKETO_REDUCTASE_3"/>
    <property type="match status" value="1"/>
</dbReference>
<keyword evidence="2" id="KW-0521">NADP</keyword>
<comment type="caution">
    <text evidence="8">The sequence shown here is derived from an EMBL/GenBank/DDBJ whole genome shotgun (WGS) entry which is preliminary data.</text>
</comment>
<gene>
    <name evidence="8" type="ORF">H9871_00020</name>
</gene>
<dbReference type="PANTHER" id="PTHR43827">
    <property type="entry name" value="2,5-DIKETO-D-GLUCONIC ACID REDUCTASE"/>
    <property type="match status" value="1"/>
</dbReference>
<feature type="site" description="Lowers pKa of active site Tyr" evidence="6">
    <location>
        <position position="71"/>
    </location>
</feature>
<evidence type="ECO:0000256" key="6">
    <source>
        <dbReference type="PIRSR" id="PIRSR000097-3"/>
    </source>
</evidence>
<proteinExistence type="inferred from homology"/>
<dbReference type="PIRSF" id="PIRSF000097">
    <property type="entry name" value="AKR"/>
    <property type="match status" value="1"/>
</dbReference>
<feature type="domain" description="NADP-dependent oxidoreductase" evidence="7">
    <location>
        <begin position="23"/>
        <end position="258"/>
    </location>
</feature>
<dbReference type="InterPro" id="IPR023210">
    <property type="entry name" value="NADP_OxRdtase_dom"/>
</dbReference>
<name>A0A9D1S266_9MICC</name>